<organism evidence="1 2">
    <name type="scientific">Hypoxylon rubiginosum</name>
    <dbReference type="NCBI Taxonomy" id="110542"/>
    <lineage>
        <taxon>Eukaryota</taxon>
        <taxon>Fungi</taxon>
        <taxon>Dikarya</taxon>
        <taxon>Ascomycota</taxon>
        <taxon>Pezizomycotina</taxon>
        <taxon>Sordariomycetes</taxon>
        <taxon>Xylariomycetidae</taxon>
        <taxon>Xylariales</taxon>
        <taxon>Hypoxylaceae</taxon>
        <taxon>Hypoxylon</taxon>
    </lineage>
</organism>
<keyword evidence="2" id="KW-1185">Reference proteome</keyword>
<protein>
    <submittedName>
        <fullName evidence="1">Uncharacterized protein</fullName>
    </submittedName>
</protein>
<name>A0ACC0D1P9_9PEZI</name>
<dbReference type="Proteomes" id="UP001497680">
    <property type="component" value="Unassembled WGS sequence"/>
</dbReference>
<comment type="caution">
    <text evidence="1">The sequence shown here is derived from an EMBL/GenBank/DDBJ whole genome shotgun (WGS) entry which is preliminary data.</text>
</comment>
<sequence length="72" mass="8483">MSWSYNTQHTQPYFFFFLPTSFLIIVVRSIPLGITAKQKRKEEKKRRKKGKHCLVSYNIRIPNPTDRPGLAC</sequence>
<accession>A0ACC0D1P9</accession>
<dbReference type="EMBL" id="MU394314">
    <property type="protein sequence ID" value="KAI6086641.1"/>
    <property type="molecule type" value="Genomic_DNA"/>
</dbReference>
<evidence type="ECO:0000313" key="1">
    <source>
        <dbReference type="EMBL" id="KAI6086641.1"/>
    </source>
</evidence>
<gene>
    <name evidence="1" type="ORF">F4821DRAFT_127021</name>
</gene>
<evidence type="ECO:0000313" key="2">
    <source>
        <dbReference type="Proteomes" id="UP001497680"/>
    </source>
</evidence>
<reference evidence="1 2" key="1">
    <citation type="journal article" date="2022" name="New Phytol.">
        <title>Ecological generalism drives hyperdiversity of secondary metabolite gene clusters in xylarialean endophytes.</title>
        <authorList>
            <person name="Franco M.E.E."/>
            <person name="Wisecaver J.H."/>
            <person name="Arnold A.E."/>
            <person name="Ju Y.M."/>
            <person name="Slot J.C."/>
            <person name="Ahrendt S."/>
            <person name="Moore L.P."/>
            <person name="Eastman K.E."/>
            <person name="Scott K."/>
            <person name="Konkel Z."/>
            <person name="Mondo S.J."/>
            <person name="Kuo A."/>
            <person name="Hayes R.D."/>
            <person name="Haridas S."/>
            <person name="Andreopoulos B."/>
            <person name="Riley R."/>
            <person name="LaButti K."/>
            <person name="Pangilinan J."/>
            <person name="Lipzen A."/>
            <person name="Amirebrahimi M."/>
            <person name="Yan J."/>
            <person name="Adam C."/>
            <person name="Keymanesh K."/>
            <person name="Ng V."/>
            <person name="Louie K."/>
            <person name="Northen T."/>
            <person name="Drula E."/>
            <person name="Henrissat B."/>
            <person name="Hsieh H.M."/>
            <person name="Youens-Clark K."/>
            <person name="Lutzoni F."/>
            <person name="Miadlikowska J."/>
            <person name="Eastwood D.C."/>
            <person name="Hamelin R.C."/>
            <person name="Grigoriev I.V."/>
            <person name="U'Ren J.M."/>
        </authorList>
    </citation>
    <scope>NUCLEOTIDE SEQUENCE [LARGE SCALE GENOMIC DNA]</scope>
    <source>
        <strain evidence="1 2">ER1909</strain>
    </source>
</reference>
<proteinExistence type="predicted"/>